<dbReference type="RefSeq" id="WP_164530199.1">
    <property type="nucleotide sequence ID" value="NZ_CP045008.1"/>
</dbReference>
<evidence type="ECO:0000313" key="1">
    <source>
        <dbReference type="EMBL" id="MBG2915124.1"/>
    </source>
</evidence>
<dbReference type="Proteomes" id="UP000612266">
    <property type="component" value="Unassembled WGS sequence"/>
</dbReference>
<name>A0A8I1BQP4_9GAMM</name>
<dbReference type="GeneID" id="57332479"/>
<proteinExistence type="predicted"/>
<accession>A0A8I1BQP4</accession>
<dbReference type="AlphaFoldDB" id="A0A8I1BQP4"/>
<comment type="caution">
    <text evidence="1">The sequence shown here is derived from an EMBL/GenBank/DDBJ whole genome shotgun (WGS) entry which is preliminary data.</text>
</comment>
<protein>
    <submittedName>
        <fullName evidence="1">Uncharacterized protein</fullName>
    </submittedName>
</protein>
<reference evidence="1" key="1">
    <citation type="submission" date="2020-11" db="EMBL/GenBank/DDBJ databases">
        <title>Enhanced detection system for hospital associated transmission using whole genome sequencing surveillance.</title>
        <authorList>
            <person name="Harrison L.H."/>
            <person name="Van Tyne D."/>
            <person name="Marsh J.W."/>
            <person name="Griffith M.P."/>
            <person name="Snyder D.J."/>
            <person name="Cooper V.S."/>
            <person name="Mustapha M."/>
        </authorList>
    </citation>
    <scope>NUCLEOTIDE SEQUENCE</scope>
    <source>
        <strain evidence="1">PR00070</strain>
    </source>
</reference>
<evidence type="ECO:0000313" key="2">
    <source>
        <dbReference type="Proteomes" id="UP000612266"/>
    </source>
</evidence>
<organism evidence="1 2">
    <name type="scientific">Proteus terrae subsp. cibarius</name>
    <dbReference type="NCBI Taxonomy" id="626774"/>
    <lineage>
        <taxon>Bacteria</taxon>
        <taxon>Pseudomonadati</taxon>
        <taxon>Pseudomonadota</taxon>
        <taxon>Gammaproteobacteria</taxon>
        <taxon>Enterobacterales</taxon>
        <taxon>Morganellaceae</taxon>
        <taxon>Proteus</taxon>
    </lineage>
</organism>
<sequence length="53" mass="6097">MVKKTIHLRSKHFKDLVNKMKKMHAVKNTISPQSENSDLIVINNKIPTLVSIK</sequence>
<gene>
    <name evidence="1" type="ORF">I4901_12195</name>
</gene>
<dbReference type="EMBL" id="JADSJR010000016">
    <property type="protein sequence ID" value="MBG2915124.1"/>
    <property type="molecule type" value="Genomic_DNA"/>
</dbReference>